<keyword evidence="2" id="KW-1185">Reference proteome</keyword>
<name>A0A0B7NLX4_9FUNG</name>
<dbReference type="Proteomes" id="UP000054107">
    <property type="component" value="Unassembled WGS sequence"/>
</dbReference>
<organism evidence="1 2">
    <name type="scientific">Parasitella parasitica</name>
    <dbReference type="NCBI Taxonomy" id="35722"/>
    <lineage>
        <taxon>Eukaryota</taxon>
        <taxon>Fungi</taxon>
        <taxon>Fungi incertae sedis</taxon>
        <taxon>Mucoromycota</taxon>
        <taxon>Mucoromycotina</taxon>
        <taxon>Mucoromycetes</taxon>
        <taxon>Mucorales</taxon>
        <taxon>Mucorineae</taxon>
        <taxon>Mucoraceae</taxon>
        <taxon>Parasitella</taxon>
    </lineage>
</organism>
<dbReference type="OrthoDB" id="2447509at2759"/>
<dbReference type="EMBL" id="LN734064">
    <property type="protein sequence ID" value="CEP19616.1"/>
    <property type="molecule type" value="Genomic_DNA"/>
</dbReference>
<proteinExistence type="predicted"/>
<gene>
    <name evidence="1" type="primary">PARPA_13932.1 scaffold 47512</name>
</gene>
<dbReference type="STRING" id="35722.A0A0B7NLX4"/>
<sequence>MTERICKFCGLTEHVRRTHRNCTARIVSTCESCGREGHHFNSHYSCPLNHAIRRLYENERQVASSSSNNNTVFEDCSTTIEDVSMEALAEDTREDAMDEVVEEGLEEVLQDEEVVEEGLNEEMNDALEEEALETGRAIPVPSCEYCGSTTHRRRSSRQCPFNLNNPYLMARDPLQVPTERDDRGRMNIACSKCSALMWIEERISRSSRSNPRFQLCCCHGSAILEPLKPTPPLIVALLTGSDERSREFRSNIRCYNSSLSFTSMGVNLD</sequence>
<evidence type="ECO:0000313" key="1">
    <source>
        <dbReference type="EMBL" id="CEP19616.1"/>
    </source>
</evidence>
<evidence type="ECO:0000313" key="2">
    <source>
        <dbReference type="Proteomes" id="UP000054107"/>
    </source>
</evidence>
<accession>A0A0B7NLX4</accession>
<protein>
    <submittedName>
        <fullName evidence="1">Uncharacterized protein</fullName>
    </submittedName>
</protein>
<dbReference type="AlphaFoldDB" id="A0A0B7NLX4"/>
<reference evidence="1 2" key="1">
    <citation type="submission" date="2014-09" db="EMBL/GenBank/DDBJ databases">
        <authorList>
            <person name="Ellenberger Sabrina"/>
        </authorList>
    </citation>
    <scope>NUCLEOTIDE SEQUENCE [LARGE SCALE GENOMIC DNA]</scope>
    <source>
        <strain evidence="1 2">CBS 412.66</strain>
    </source>
</reference>